<reference evidence="1 2" key="1">
    <citation type="submission" date="2019-06" db="EMBL/GenBank/DDBJ databases">
        <title>Whole genome shotgun sequence of Komagataeibacter hansenii NBRC 14820.</title>
        <authorList>
            <person name="Hosoyama A."/>
            <person name="Uohara A."/>
            <person name="Ohji S."/>
            <person name="Ichikawa N."/>
        </authorList>
    </citation>
    <scope>NUCLEOTIDE SEQUENCE [LARGE SCALE GENOMIC DNA]</scope>
    <source>
        <strain evidence="1 2">NBRC 14820</strain>
    </source>
</reference>
<protein>
    <submittedName>
        <fullName evidence="1">Uncharacterized protein</fullName>
    </submittedName>
</protein>
<name>A0ABQ0SIT6_NOVHA</name>
<dbReference type="Proteomes" id="UP000319478">
    <property type="component" value="Unassembled WGS sequence"/>
</dbReference>
<sequence>MDNMLEFAQLNIQSMTGMYDAYGNEITSPVQFAETLGISAEDYQAFADAYSLISPHGTATDQTNTENKLKSDMASNPSANIYIPDLSQVSVTEPDGETNLTAKGATGYAGNPVYTIHGASDFSPPLMLNAPTGN</sequence>
<evidence type="ECO:0000313" key="2">
    <source>
        <dbReference type="Proteomes" id="UP000319478"/>
    </source>
</evidence>
<accession>A0ABQ0SIT6</accession>
<comment type="caution">
    <text evidence="1">The sequence shown here is derived from an EMBL/GenBank/DDBJ whole genome shotgun (WGS) entry which is preliminary data.</text>
</comment>
<evidence type="ECO:0000313" key="1">
    <source>
        <dbReference type="EMBL" id="GEC65151.1"/>
    </source>
</evidence>
<proteinExistence type="predicted"/>
<keyword evidence="2" id="KW-1185">Reference proteome</keyword>
<gene>
    <name evidence="1" type="ORF">GHA01_30000</name>
</gene>
<dbReference type="EMBL" id="BJNN01000175">
    <property type="protein sequence ID" value="GEC65151.1"/>
    <property type="molecule type" value="Genomic_DNA"/>
</dbReference>
<organism evidence="1 2">
    <name type="scientific">Novacetimonas hansenii</name>
    <name type="common">Komagataeibacter hansenii</name>
    <dbReference type="NCBI Taxonomy" id="436"/>
    <lineage>
        <taxon>Bacteria</taxon>
        <taxon>Pseudomonadati</taxon>
        <taxon>Pseudomonadota</taxon>
        <taxon>Alphaproteobacteria</taxon>
        <taxon>Acetobacterales</taxon>
        <taxon>Acetobacteraceae</taxon>
        <taxon>Novacetimonas</taxon>
    </lineage>
</organism>